<evidence type="ECO:0000256" key="1">
    <source>
        <dbReference type="ARBA" id="ARBA00008857"/>
    </source>
</evidence>
<evidence type="ECO:0000313" key="8">
    <source>
        <dbReference type="Proteomes" id="UP000053058"/>
    </source>
</evidence>
<dbReference type="Gene3D" id="1.10.443.10">
    <property type="entry name" value="Intergrase catalytic core"/>
    <property type="match status" value="1"/>
</dbReference>
<dbReference type="PANTHER" id="PTHR30349">
    <property type="entry name" value="PHAGE INTEGRASE-RELATED"/>
    <property type="match status" value="1"/>
</dbReference>
<organism evidence="7 8">
    <name type="scientific">Lactococcus lactis subsp. lactis</name>
    <name type="common">Streptococcus lactis</name>
    <dbReference type="NCBI Taxonomy" id="1360"/>
    <lineage>
        <taxon>Bacteria</taxon>
        <taxon>Bacillati</taxon>
        <taxon>Bacillota</taxon>
        <taxon>Bacilli</taxon>
        <taxon>Lactobacillales</taxon>
        <taxon>Streptococcaceae</taxon>
        <taxon>Lactococcus</taxon>
    </lineage>
</organism>
<protein>
    <submittedName>
        <fullName evidence="7">Phage integrase</fullName>
    </submittedName>
</protein>
<feature type="domain" description="Core-binding (CB)" evidence="6">
    <location>
        <begin position="89"/>
        <end position="172"/>
    </location>
</feature>
<evidence type="ECO:0000256" key="2">
    <source>
        <dbReference type="ARBA" id="ARBA00023125"/>
    </source>
</evidence>
<dbReference type="InterPro" id="IPR050090">
    <property type="entry name" value="Tyrosine_recombinase_XerCD"/>
</dbReference>
<dbReference type="CDD" id="cd01189">
    <property type="entry name" value="INT_ICEBs1_C_like"/>
    <property type="match status" value="1"/>
</dbReference>
<comment type="similarity">
    <text evidence="1">Belongs to the 'phage' integrase family.</text>
</comment>
<dbReference type="AlphaFoldDB" id="A0A0V8CZF6"/>
<dbReference type="GO" id="GO:0003677">
    <property type="term" value="F:DNA binding"/>
    <property type="evidence" value="ECO:0007669"/>
    <property type="project" value="UniProtKB-UniRule"/>
</dbReference>
<dbReference type="RefSeq" id="WP_235587190.1">
    <property type="nucleotide sequence ID" value="NZ_LKLN01000021.1"/>
</dbReference>
<dbReference type="InterPro" id="IPR044068">
    <property type="entry name" value="CB"/>
</dbReference>
<dbReference type="Gene3D" id="1.10.150.130">
    <property type="match status" value="1"/>
</dbReference>
<evidence type="ECO:0000256" key="4">
    <source>
        <dbReference type="PROSITE-ProRule" id="PRU01248"/>
    </source>
</evidence>
<name>A0A0V8CZF6_LACLL</name>
<evidence type="ECO:0000259" key="6">
    <source>
        <dbReference type="PROSITE" id="PS51900"/>
    </source>
</evidence>
<dbReference type="Proteomes" id="UP000053058">
    <property type="component" value="Unassembled WGS sequence"/>
</dbReference>
<dbReference type="SUPFAM" id="SSF56349">
    <property type="entry name" value="DNA breaking-rejoining enzymes"/>
    <property type="match status" value="1"/>
</dbReference>
<dbReference type="InterPro" id="IPR002104">
    <property type="entry name" value="Integrase_catalytic"/>
</dbReference>
<dbReference type="InterPro" id="IPR013762">
    <property type="entry name" value="Integrase-like_cat_sf"/>
</dbReference>
<gene>
    <name evidence="7" type="ORF">KF282_0855</name>
</gene>
<dbReference type="PANTHER" id="PTHR30349:SF64">
    <property type="entry name" value="PROPHAGE INTEGRASE INTD-RELATED"/>
    <property type="match status" value="1"/>
</dbReference>
<dbReference type="GO" id="GO:0006310">
    <property type="term" value="P:DNA recombination"/>
    <property type="evidence" value="ECO:0007669"/>
    <property type="project" value="UniProtKB-KW"/>
</dbReference>
<reference evidence="8" key="1">
    <citation type="submission" date="2015-10" db="EMBL/GenBank/DDBJ databases">
        <title>Draft Genome Sequences of 11 Lactococcus lactis subspecies cremoris strains.</title>
        <authorList>
            <person name="Wels M."/>
            <person name="Backus L."/>
            <person name="Boekhorst J."/>
            <person name="Dijkstra A."/>
            <person name="Beerthuizen M."/>
            <person name="Kelly W."/>
            <person name="Siezen R."/>
            <person name="Bachmann H."/>
            <person name="Van Hijum S."/>
        </authorList>
    </citation>
    <scope>NUCLEOTIDE SEQUENCE [LARGE SCALE GENOMIC DNA]</scope>
    <source>
        <strain evidence="8">KF282</strain>
    </source>
</reference>
<evidence type="ECO:0000256" key="3">
    <source>
        <dbReference type="ARBA" id="ARBA00023172"/>
    </source>
</evidence>
<comment type="caution">
    <text evidence="7">The sequence shown here is derived from an EMBL/GenBank/DDBJ whole genome shotgun (WGS) entry which is preliminary data.</text>
</comment>
<accession>A0A0V8CZF6</accession>
<dbReference type="PATRIC" id="fig|1360.105.peg.2604"/>
<sequence>MNDSKIFRLECFYYTILSEMRYKKQMWVVSLKNGKYKYCERYIDQYSEKTKTASVTLEKDTPQAKKQAIKLLSEKIEDITTTDPAQKNITFGELLNEWFPYYQAKNKRKTWKQVDGILKRIHTVISDDMLIKNIDGKLITKLIDEMYTFGTYSYNYTSQIRALLSTIFKFAISRKYLSNNPVKDTEITLKIEDKNKQREKVENKYLERAEAEKIISYLANKKRCLLHSRMSEFLWLTGLRYGELQALKWNNYHDGSIRVEGTLDSFMRSITEAEKTSPKTSTSFRIVDLPDRAIEIIEERKQYDLIHFSAEDDDYIFLSSRGNPLVLNSFNLKLKEAAKANHIDKDISSHIFRHSHVSLLSELGMPLKSIMERVGHSDAKVTLKIYNHVTKKAKKDIVDALNNL</sequence>
<keyword evidence="2 4" id="KW-0238">DNA-binding</keyword>
<evidence type="ECO:0000259" key="5">
    <source>
        <dbReference type="PROSITE" id="PS51898"/>
    </source>
</evidence>
<proteinExistence type="inferred from homology"/>
<dbReference type="PROSITE" id="PS51900">
    <property type="entry name" value="CB"/>
    <property type="match status" value="1"/>
</dbReference>
<dbReference type="PROSITE" id="PS51898">
    <property type="entry name" value="TYR_RECOMBINASE"/>
    <property type="match status" value="1"/>
</dbReference>
<dbReference type="InterPro" id="IPR011010">
    <property type="entry name" value="DNA_brk_join_enz"/>
</dbReference>
<dbReference type="EMBL" id="LKLN01000021">
    <property type="protein sequence ID" value="KSU06698.1"/>
    <property type="molecule type" value="Genomic_DNA"/>
</dbReference>
<dbReference type="Pfam" id="PF00589">
    <property type="entry name" value="Phage_integrase"/>
    <property type="match status" value="1"/>
</dbReference>
<feature type="domain" description="Tyr recombinase" evidence="5">
    <location>
        <begin position="201"/>
        <end position="399"/>
    </location>
</feature>
<dbReference type="GO" id="GO:0015074">
    <property type="term" value="P:DNA integration"/>
    <property type="evidence" value="ECO:0007669"/>
    <property type="project" value="InterPro"/>
</dbReference>
<evidence type="ECO:0000313" key="7">
    <source>
        <dbReference type="EMBL" id="KSU06698.1"/>
    </source>
</evidence>
<dbReference type="InterPro" id="IPR010998">
    <property type="entry name" value="Integrase_recombinase_N"/>
</dbReference>
<keyword evidence="3" id="KW-0233">DNA recombination</keyword>